<evidence type="ECO:0000313" key="2">
    <source>
        <dbReference type="EMBL" id="MBA0673033.1"/>
    </source>
</evidence>
<feature type="region of interest" description="Disordered" evidence="1">
    <location>
        <begin position="1"/>
        <end position="24"/>
    </location>
</feature>
<proteinExistence type="predicted"/>
<evidence type="ECO:0000256" key="1">
    <source>
        <dbReference type="SAM" id="MobiDB-lite"/>
    </source>
</evidence>
<keyword evidence="3" id="KW-1185">Reference proteome</keyword>
<dbReference type="EMBL" id="JABFAB010246382">
    <property type="protein sequence ID" value="MBA0673033.1"/>
    <property type="molecule type" value="Genomic_DNA"/>
</dbReference>
<gene>
    <name evidence="2" type="ORF">Goklo_024484</name>
</gene>
<name>A0A7J8WDM5_9ROSI</name>
<accession>A0A7J8WDM5</accession>
<sequence>MKQDFERRNAELEKKDKANGRRKDELEIRRECSETRGRNIKKRES</sequence>
<comment type="caution">
    <text evidence="2">The sequence shown here is derived from an EMBL/GenBank/DDBJ whole genome shotgun (WGS) entry which is preliminary data.</text>
</comment>
<organism evidence="2 3">
    <name type="scientific">Gossypium klotzschianum</name>
    <dbReference type="NCBI Taxonomy" id="34286"/>
    <lineage>
        <taxon>Eukaryota</taxon>
        <taxon>Viridiplantae</taxon>
        <taxon>Streptophyta</taxon>
        <taxon>Embryophyta</taxon>
        <taxon>Tracheophyta</taxon>
        <taxon>Spermatophyta</taxon>
        <taxon>Magnoliopsida</taxon>
        <taxon>eudicotyledons</taxon>
        <taxon>Gunneridae</taxon>
        <taxon>Pentapetalae</taxon>
        <taxon>rosids</taxon>
        <taxon>malvids</taxon>
        <taxon>Malvales</taxon>
        <taxon>Malvaceae</taxon>
        <taxon>Malvoideae</taxon>
        <taxon>Gossypium</taxon>
    </lineage>
</organism>
<dbReference type="AlphaFoldDB" id="A0A7J8WDM5"/>
<dbReference type="OrthoDB" id="1430424at2759"/>
<evidence type="ECO:0000313" key="3">
    <source>
        <dbReference type="Proteomes" id="UP000593573"/>
    </source>
</evidence>
<protein>
    <submittedName>
        <fullName evidence="2">Uncharacterized protein</fullName>
    </submittedName>
</protein>
<reference evidence="2 3" key="1">
    <citation type="journal article" date="2019" name="Genome Biol. Evol.">
        <title>Insights into the evolution of the New World diploid cottons (Gossypium, subgenus Houzingenia) based on genome sequencing.</title>
        <authorList>
            <person name="Grover C.E."/>
            <person name="Arick M.A. 2nd"/>
            <person name="Thrash A."/>
            <person name="Conover J.L."/>
            <person name="Sanders W.S."/>
            <person name="Peterson D.G."/>
            <person name="Frelichowski J.E."/>
            <person name="Scheffler J.A."/>
            <person name="Scheffler B.E."/>
            <person name="Wendel J.F."/>
        </authorList>
    </citation>
    <scope>NUCLEOTIDE SEQUENCE [LARGE SCALE GENOMIC DNA]</scope>
    <source>
        <strain evidence="2">57</strain>
        <tissue evidence="2">Leaf</tissue>
    </source>
</reference>
<dbReference type="Proteomes" id="UP000593573">
    <property type="component" value="Unassembled WGS sequence"/>
</dbReference>